<keyword evidence="3" id="KW-1185">Reference proteome</keyword>
<comment type="caution">
    <text evidence="2">The sequence shown here is derived from an EMBL/GenBank/DDBJ whole genome shotgun (WGS) entry which is preliminary data.</text>
</comment>
<evidence type="ECO:0000256" key="1">
    <source>
        <dbReference type="SAM" id="Phobius"/>
    </source>
</evidence>
<feature type="transmembrane region" description="Helical" evidence="1">
    <location>
        <begin position="137"/>
        <end position="158"/>
    </location>
</feature>
<reference evidence="2" key="2">
    <citation type="submission" date="2020-06" db="EMBL/GenBank/DDBJ databases">
        <authorList>
            <person name="Sheffer M."/>
        </authorList>
    </citation>
    <scope>NUCLEOTIDE SEQUENCE</scope>
</reference>
<dbReference type="Proteomes" id="UP000807504">
    <property type="component" value="Unassembled WGS sequence"/>
</dbReference>
<feature type="transmembrane region" description="Helical" evidence="1">
    <location>
        <begin position="179"/>
        <end position="199"/>
    </location>
</feature>
<accession>A0A8T0FBG0</accession>
<evidence type="ECO:0000313" key="3">
    <source>
        <dbReference type="Proteomes" id="UP000807504"/>
    </source>
</evidence>
<keyword evidence="1" id="KW-0472">Membrane</keyword>
<reference evidence="2" key="1">
    <citation type="journal article" date="2020" name="bioRxiv">
        <title>Chromosome-level reference genome of the European wasp spider Argiope bruennichi: a resource for studies on range expansion and evolutionary adaptation.</title>
        <authorList>
            <person name="Sheffer M.M."/>
            <person name="Hoppe A."/>
            <person name="Krehenwinkel H."/>
            <person name="Uhl G."/>
            <person name="Kuss A.W."/>
            <person name="Jensen L."/>
            <person name="Jensen C."/>
            <person name="Gillespie R.G."/>
            <person name="Hoff K.J."/>
            <person name="Prost S."/>
        </authorList>
    </citation>
    <scope>NUCLEOTIDE SEQUENCE</scope>
</reference>
<feature type="transmembrane region" description="Helical" evidence="1">
    <location>
        <begin position="89"/>
        <end position="109"/>
    </location>
</feature>
<protein>
    <submittedName>
        <fullName evidence="2">Uncharacterized protein</fullName>
    </submittedName>
</protein>
<organism evidence="2 3">
    <name type="scientific">Argiope bruennichi</name>
    <name type="common">Wasp spider</name>
    <name type="synonym">Aranea bruennichi</name>
    <dbReference type="NCBI Taxonomy" id="94029"/>
    <lineage>
        <taxon>Eukaryota</taxon>
        <taxon>Metazoa</taxon>
        <taxon>Ecdysozoa</taxon>
        <taxon>Arthropoda</taxon>
        <taxon>Chelicerata</taxon>
        <taxon>Arachnida</taxon>
        <taxon>Araneae</taxon>
        <taxon>Araneomorphae</taxon>
        <taxon>Entelegynae</taxon>
        <taxon>Araneoidea</taxon>
        <taxon>Araneidae</taxon>
        <taxon>Argiope</taxon>
    </lineage>
</organism>
<dbReference type="AlphaFoldDB" id="A0A8T0FBG0"/>
<keyword evidence="1" id="KW-1133">Transmembrane helix</keyword>
<name>A0A8T0FBG0_ARGBR</name>
<gene>
    <name evidence="2" type="ORF">HNY73_006625</name>
</gene>
<sequence>MFRSSYVLSSDPGTFREYDPLFKRETIRKPLKTYKAIMRSFTSTEVYRDSDELSNGRESGRRTGGSGSRCFDLFKRYKNFAVKVRKSKLIYILQILLMLLSFSATVMGMEYVDSCPASPSLSVLAMLTGGCDGQQRLLILLFSVLVSVMLELEIYLFSKLSFSFEPSTINYCSKVFYDYTYYKFIAAFGSMFLVVLLYFPNYRSLASGVVCSDPLAASCYLERMEEAI</sequence>
<dbReference type="EMBL" id="JABXBU010000012">
    <property type="protein sequence ID" value="KAF8788597.1"/>
    <property type="molecule type" value="Genomic_DNA"/>
</dbReference>
<proteinExistence type="predicted"/>
<evidence type="ECO:0000313" key="2">
    <source>
        <dbReference type="EMBL" id="KAF8788597.1"/>
    </source>
</evidence>
<keyword evidence="1" id="KW-0812">Transmembrane</keyword>